<comment type="caution">
    <text evidence="1">The sequence shown here is derived from an EMBL/GenBank/DDBJ whole genome shotgun (WGS) entry which is preliminary data.</text>
</comment>
<dbReference type="Proteomes" id="UP000709295">
    <property type="component" value="Unassembled WGS sequence"/>
</dbReference>
<sequence>MRFFRRVRTESSSQDTIFLNDHPLPRTHSIGKYRADVVPVVTGTRMPYVNDSSPMDMVVKRYKVSMVLFKPFRASADLVTDYRNDNAWRNAYSEWEPTRSGFVKEILENMDDYFRAQEQTALAKEMTEMNMLKAVTKMNLTTRSMVVTISIYS</sequence>
<evidence type="ECO:0000313" key="1">
    <source>
        <dbReference type="EMBL" id="KAG6943719.1"/>
    </source>
</evidence>
<protein>
    <submittedName>
        <fullName evidence="1">Uncharacterized protein</fullName>
    </submittedName>
</protein>
<reference evidence="1" key="1">
    <citation type="submission" date="2021-01" db="EMBL/GenBank/DDBJ databases">
        <title>Phytophthora aleatoria, a newly-described species from Pinus radiata is distinct from Phytophthora cactorum isolates based on comparative genomics.</title>
        <authorList>
            <person name="Mcdougal R."/>
            <person name="Panda P."/>
            <person name="Williams N."/>
            <person name="Studholme D.J."/>
        </authorList>
    </citation>
    <scope>NUCLEOTIDE SEQUENCE</scope>
    <source>
        <strain evidence="1">NZFS 4037</strain>
    </source>
</reference>
<proteinExistence type="predicted"/>
<gene>
    <name evidence="1" type="ORF">JG688_00017467</name>
</gene>
<evidence type="ECO:0000313" key="2">
    <source>
        <dbReference type="Proteomes" id="UP000709295"/>
    </source>
</evidence>
<keyword evidence="2" id="KW-1185">Reference proteome</keyword>
<name>A0A8J5M1B0_9STRA</name>
<dbReference type="EMBL" id="JAENGY010002605">
    <property type="protein sequence ID" value="KAG6943719.1"/>
    <property type="molecule type" value="Genomic_DNA"/>
</dbReference>
<dbReference type="AlphaFoldDB" id="A0A8J5M1B0"/>
<organism evidence="1 2">
    <name type="scientific">Phytophthora aleatoria</name>
    <dbReference type="NCBI Taxonomy" id="2496075"/>
    <lineage>
        <taxon>Eukaryota</taxon>
        <taxon>Sar</taxon>
        <taxon>Stramenopiles</taxon>
        <taxon>Oomycota</taxon>
        <taxon>Peronosporomycetes</taxon>
        <taxon>Peronosporales</taxon>
        <taxon>Peronosporaceae</taxon>
        <taxon>Phytophthora</taxon>
    </lineage>
</organism>
<accession>A0A8J5M1B0</accession>